<dbReference type="Proteomes" id="UP001629223">
    <property type="component" value="Unassembled WGS sequence"/>
</dbReference>
<proteinExistence type="predicted"/>
<evidence type="ECO:0000256" key="1">
    <source>
        <dbReference type="SAM" id="MobiDB-lite"/>
    </source>
</evidence>
<gene>
    <name evidence="2" type="ORF">AB0756_07210</name>
</gene>
<name>A0ABW8X5V7_9CYAN</name>
<organism evidence="2 3">
    <name type="scientific">Tolypothrix campylonemoides VB511288_2</name>
    <dbReference type="NCBI Taxonomy" id="3232311"/>
    <lineage>
        <taxon>Bacteria</taxon>
        <taxon>Bacillati</taxon>
        <taxon>Cyanobacteriota</taxon>
        <taxon>Cyanophyceae</taxon>
        <taxon>Nostocales</taxon>
        <taxon>Tolypothrichaceae</taxon>
        <taxon>Tolypothrix</taxon>
    </lineage>
</organism>
<keyword evidence="3" id="KW-1185">Reference proteome</keyword>
<accession>A0ABW8X5V7</accession>
<sequence length="45" mass="5036">MCVRKGEGLGVRDDHNGDKGEELTVDAQLSICNDRFYAFLMQDST</sequence>
<reference evidence="2 3" key="1">
    <citation type="submission" date="2024-07" db="EMBL/GenBank/DDBJ databases">
        <authorList>
            <person name="Tripathy S."/>
        </authorList>
    </citation>
    <scope>NUCLEOTIDE SEQUENCE [LARGE SCALE GENOMIC DNA]</scope>
    <source>
        <strain evidence="2 3">VB511288_2</strain>
    </source>
</reference>
<evidence type="ECO:0000313" key="3">
    <source>
        <dbReference type="Proteomes" id="UP001629223"/>
    </source>
</evidence>
<feature type="region of interest" description="Disordered" evidence="1">
    <location>
        <begin position="1"/>
        <end position="20"/>
    </location>
</feature>
<dbReference type="EMBL" id="JBFPMW010000002">
    <property type="protein sequence ID" value="MFL9816877.1"/>
    <property type="molecule type" value="Genomic_DNA"/>
</dbReference>
<comment type="caution">
    <text evidence="2">The sequence shown here is derived from an EMBL/GenBank/DDBJ whole genome shotgun (WGS) entry which is preliminary data.</text>
</comment>
<protein>
    <submittedName>
        <fullName evidence="2">Uncharacterized protein</fullName>
    </submittedName>
</protein>
<evidence type="ECO:0000313" key="2">
    <source>
        <dbReference type="EMBL" id="MFL9816877.1"/>
    </source>
</evidence>